<dbReference type="PROSITE" id="PS50020">
    <property type="entry name" value="WW_DOMAIN_2"/>
    <property type="match status" value="1"/>
</dbReference>
<dbReference type="SUPFAM" id="SSF51045">
    <property type="entry name" value="WW domain"/>
    <property type="match status" value="1"/>
</dbReference>
<gene>
    <name evidence="4" type="ORF">Ciccas_008686</name>
</gene>
<dbReference type="PROSITE" id="PS01159">
    <property type="entry name" value="WW_DOMAIN_1"/>
    <property type="match status" value="1"/>
</dbReference>
<feature type="region of interest" description="Disordered" evidence="2">
    <location>
        <begin position="126"/>
        <end position="167"/>
    </location>
</feature>
<evidence type="ECO:0000259" key="3">
    <source>
        <dbReference type="PROSITE" id="PS50020"/>
    </source>
</evidence>
<evidence type="ECO:0000313" key="5">
    <source>
        <dbReference type="Proteomes" id="UP001626550"/>
    </source>
</evidence>
<dbReference type="InterPro" id="IPR001202">
    <property type="entry name" value="WW_dom"/>
</dbReference>
<evidence type="ECO:0000256" key="2">
    <source>
        <dbReference type="SAM" id="MobiDB-lite"/>
    </source>
</evidence>
<dbReference type="AlphaFoldDB" id="A0ABD2PZA5"/>
<feature type="coiled-coil region" evidence="1">
    <location>
        <begin position="347"/>
        <end position="395"/>
    </location>
</feature>
<dbReference type="Proteomes" id="UP001626550">
    <property type="component" value="Unassembled WGS sequence"/>
</dbReference>
<protein>
    <recommendedName>
        <fullName evidence="3">WW domain-containing protein</fullName>
    </recommendedName>
</protein>
<reference evidence="4 5" key="1">
    <citation type="submission" date="2024-11" db="EMBL/GenBank/DDBJ databases">
        <title>Adaptive evolution of stress response genes in parasites aligns with host niche diversity.</title>
        <authorList>
            <person name="Hahn C."/>
            <person name="Resl P."/>
        </authorList>
    </citation>
    <scope>NUCLEOTIDE SEQUENCE [LARGE SCALE GENOMIC DNA]</scope>
    <source>
        <strain evidence="4">EGGRZ-B1_66</strain>
        <tissue evidence="4">Body</tissue>
    </source>
</reference>
<dbReference type="InterPro" id="IPR036020">
    <property type="entry name" value="WW_dom_sf"/>
</dbReference>
<keyword evidence="5" id="KW-1185">Reference proteome</keyword>
<dbReference type="InterPro" id="IPR053233">
    <property type="entry name" value="ABRA-related"/>
</dbReference>
<dbReference type="EMBL" id="JBJKFK010001578">
    <property type="protein sequence ID" value="KAL3312722.1"/>
    <property type="molecule type" value="Genomic_DNA"/>
</dbReference>
<dbReference type="PANTHER" id="PTHR21715:SF0">
    <property type="entry name" value="RH04127P"/>
    <property type="match status" value="1"/>
</dbReference>
<evidence type="ECO:0000256" key="1">
    <source>
        <dbReference type="SAM" id="Coils"/>
    </source>
</evidence>
<proteinExistence type="predicted"/>
<evidence type="ECO:0000313" key="4">
    <source>
        <dbReference type="EMBL" id="KAL3312722.1"/>
    </source>
</evidence>
<dbReference type="Gene3D" id="3.30.1470.10">
    <property type="entry name" value="Photosystem I PsaD, reaction center subunit II"/>
    <property type="match status" value="1"/>
</dbReference>
<organism evidence="4 5">
    <name type="scientific">Cichlidogyrus casuarinus</name>
    <dbReference type="NCBI Taxonomy" id="1844966"/>
    <lineage>
        <taxon>Eukaryota</taxon>
        <taxon>Metazoa</taxon>
        <taxon>Spiralia</taxon>
        <taxon>Lophotrochozoa</taxon>
        <taxon>Platyhelminthes</taxon>
        <taxon>Monogenea</taxon>
        <taxon>Monopisthocotylea</taxon>
        <taxon>Dactylogyridea</taxon>
        <taxon>Ancyrocephalidae</taxon>
        <taxon>Cichlidogyrus</taxon>
    </lineage>
</organism>
<name>A0ABD2PZA5_9PLAT</name>
<dbReference type="CDD" id="cd00201">
    <property type="entry name" value="WW"/>
    <property type="match status" value="1"/>
</dbReference>
<accession>A0ABD2PZA5</accession>
<feature type="compositionally biased region" description="Acidic residues" evidence="2">
    <location>
        <begin position="129"/>
        <end position="140"/>
    </location>
</feature>
<dbReference type="PANTHER" id="PTHR21715">
    <property type="entry name" value="RH04127P"/>
    <property type="match status" value="1"/>
</dbReference>
<dbReference type="Pfam" id="PF00397">
    <property type="entry name" value="WW"/>
    <property type="match status" value="1"/>
</dbReference>
<feature type="domain" description="WW" evidence="3">
    <location>
        <begin position="49"/>
        <end position="82"/>
    </location>
</feature>
<dbReference type="SMART" id="SM00456">
    <property type="entry name" value="WW"/>
    <property type="match status" value="1"/>
</dbReference>
<keyword evidence="1" id="KW-0175">Coiled coil</keyword>
<comment type="caution">
    <text evidence="4">The sequence shown here is derived from an EMBL/GenBank/DDBJ whole genome shotgun (WGS) entry which is preliminary data.</text>
</comment>
<sequence length="500" mass="56460">MSEQIVLEELRDPTYSPSDIEVFEYASLIGIDPLTESDLLPIARMGLMASLPDNWKPCQTPKGELYYFNFVTGISQWDHPLDEYFQKLVIAERWRRSNFLDPIPSDSEKEKISLHKNIEYSHILPSDYDRDEVDGSESENADSGCSSKAEDPPLPKNNAEKNSSCSFQEAKTSNSVYMQNNRTSGTGSSSNRAKILFYKKTNTPKQLANRITSPTHSNISDFNWNVVYNQGDTESEPIPVPQEPPKNQPTASIQQDLRLLRSRQFIRMNLHETGALSVREVSDVDVDKLKEEDTTSVSSVDCARNIAIIKRPNNPANGSNSNNMKIIHIQGLSGSAFAVERTVRNSLPQEGELLRQKEAEIEALSQQLEELKKQLSTKEKEIDSLKKLLESTSRRKRVESDGNMLEGKLERFGFGYQSLKQPAKRSSNDFGWGSDSSFTLADLQAVRRRPKKKKGARKTRSMVLASSNHYHSPQFSTKADFIALRSNRHLGSNYENPYVA</sequence>
<feature type="region of interest" description="Disordered" evidence="2">
    <location>
        <begin position="232"/>
        <end position="251"/>
    </location>
</feature>
<feature type="compositionally biased region" description="Pro residues" evidence="2">
    <location>
        <begin position="238"/>
        <end position="247"/>
    </location>
</feature>